<dbReference type="InterPro" id="IPR051330">
    <property type="entry name" value="Phosphatase_reg/MetRdx"/>
</dbReference>
<dbReference type="SUPFAM" id="SSF55781">
    <property type="entry name" value="GAF domain-like"/>
    <property type="match status" value="1"/>
</dbReference>
<dbReference type="PATRIC" id="fig|1423722.3.peg.131"/>
<dbReference type="InterPro" id="IPR003018">
    <property type="entry name" value="GAF"/>
</dbReference>
<protein>
    <recommendedName>
        <fullName evidence="2">GAF domain-containing protein</fullName>
    </recommendedName>
</protein>
<dbReference type="Gene3D" id="3.30.450.40">
    <property type="match status" value="1"/>
</dbReference>
<dbReference type="PANTHER" id="PTHR21021:SF15">
    <property type="entry name" value="FREE METHIONINE-R-SULFOXIDE REDUCTASE"/>
    <property type="match status" value="1"/>
</dbReference>
<dbReference type="AlphaFoldDB" id="A0A0R1GVZ2"/>
<dbReference type="Pfam" id="PF13185">
    <property type="entry name" value="GAF_2"/>
    <property type="match status" value="1"/>
</dbReference>
<accession>A0A0R1GVZ2</accession>
<dbReference type="Proteomes" id="UP000050909">
    <property type="component" value="Unassembled WGS sequence"/>
</dbReference>
<dbReference type="RefSeq" id="WP_056946218.1">
    <property type="nucleotide sequence ID" value="NZ_AZCV01000001.1"/>
</dbReference>
<feature type="domain" description="GAF" evidence="2">
    <location>
        <begin position="31"/>
        <end position="148"/>
    </location>
</feature>
<comment type="similarity">
    <text evidence="1">Belongs to the free Met sulfoxide reductase family.</text>
</comment>
<keyword evidence="4" id="KW-1185">Reference proteome</keyword>
<reference evidence="3 4" key="1">
    <citation type="journal article" date="2015" name="Genome Announc.">
        <title>Expanding the biotechnology potential of lactobacilli through comparative genomics of 213 strains and associated genera.</title>
        <authorList>
            <person name="Sun Z."/>
            <person name="Harris H.M."/>
            <person name="McCann A."/>
            <person name="Guo C."/>
            <person name="Argimon S."/>
            <person name="Zhang W."/>
            <person name="Yang X."/>
            <person name="Jeffery I.B."/>
            <person name="Cooney J.C."/>
            <person name="Kagawa T.F."/>
            <person name="Liu W."/>
            <person name="Song Y."/>
            <person name="Salvetti E."/>
            <person name="Wrobel A."/>
            <person name="Rasinkangas P."/>
            <person name="Parkhill J."/>
            <person name="Rea M.C."/>
            <person name="O'Sullivan O."/>
            <person name="Ritari J."/>
            <person name="Douillard F.P."/>
            <person name="Paul Ross R."/>
            <person name="Yang R."/>
            <person name="Briner A.E."/>
            <person name="Felis G.E."/>
            <person name="de Vos W.M."/>
            <person name="Barrangou R."/>
            <person name="Klaenhammer T.R."/>
            <person name="Caufield P.W."/>
            <person name="Cui Y."/>
            <person name="Zhang H."/>
            <person name="O'Toole P.W."/>
        </authorList>
    </citation>
    <scope>NUCLEOTIDE SEQUENCE [LARGE SCALE GENOMIC DNA]</scope>
    <source>
        <strain evidence="3 4">DSM 20534</strain>
    </source>
</reference>
<evidence type="ECO:0000313" key="3">
    <source>
        <dbReference type="EMBL" id="KRK38444.1"/>
    </source>
</evidence>
<dbReference type="GO" id="GO:0033745">
    <property type="term" value="F:L-methionine-(R)-S-oxide reductase activity"/>
    <property type="evidence" value="ECO:0007669"/>
    <property type="project" value="TreeGrafter"/>
</dbReference>
<comment type="caution">
    <text evidence="3">The sequence shown here is derived from an EMBL/GenBank/DDBJ whole genome shotgun (WGS) entry which is preliminary data.</text>
</comment>
<evidence type="ECO:0000259" key="2">
    <source>
        <dbReference type="Pfam" id="PF13185"/>
    </source>
</evidence>
<proteinExistence type="inferred from homology"/>
<sequence>MTKKDDYEILVAQVEGLIEMEPDKIATLGNVSAAIKQFLPESVFAGFYLYNGDELVLAPFQGSVSCTRIALGKGVCGESAEKNETIIVDDVTQRENYIQCDSAAMSEIVVPMYSNDKLVGVLDLDAPTTAAYDELDQEYLEQIAQLLSDKLVW</sequence>
<name>A0A0R1GVZ2_9LACO</name>
<dbReference type="FunFam" id="3.30.450.40:FF:000008">
    <property type="entry name" value="GAF domain-containing proteins"/>
    <property type="match status" value="1"/>
</dbReference>
<organism evidence="3 4">
    <name type="scientific">Amylolactobacillus amylotrophicus DSM 20534</name>
    <dbReference type="NCBI Taxonomy" id="1423722"/>
    <lineage>
        <taxon>Bacteria</taxon>
        <taxon>Bacillati</taxon>
        <taxon>Bacillota</taxon>
        <taxon>Bacilli</taxon>
        <taxon>Lactobacillales</taxon>
        <taxon>Lactobacillaceae</taxon>
        <taxon>Amylolactobacillus</taxon>
    </lineage>
</organism>
<evidence type="ECO:0000256" key="1">
    <source>
        <dbReference type="ARBA" id="ARBA00038454"/>
    </source>
</evidence>
<dbReference type="GO" id="GO:0005829">
    <property type="term" value="C:cytosol"/>
    <property type="evidence" value="ECO:0007669"/>
    <property type="project" value="TreeGrafter"/>
</dbReference>
<dbReference type="EMBL" id="AZCV01000001">
    <property type="protein sequence ID" value="KRK38444.1"/>
    <property type="molecule type" value="Genomic_DNA"/>
</dbReference>
<dbReference type="PANTHER" id="PTHR21021">
    <property type="entry name" value="GAF/PUTATIVE CYTOSKELETAL PROTEIN"/>
    <property type="match status" value="1"/>
</dbReference>
<evidence type="ECO:0000313" key="4">
    <source>
        <dbReference type="Proteomes" id="UP000050909"/>
    </source>
</evidence>
<gene>
    <name evidence="3" type="ORF">FC62_GL000129</name>
</gene>
<dbReference type="InterPro" id="IPR029016">
    <property type="entry name" value="GAF-like_dom_sf"/>
</dbReference>